<feature type="transmembrane region" description="Helical" evidence="1">
    <location>
        <begin position="74"/>
        <end position="91"/>
    </location>
</feature>
<protein>
    <recommendedName>
        <fullName evidence="4">Beta-carotene 15,15'-monooxygenase</fullName>
    </recommendedName>
</protein>
<feature type="transmembrane region" description="Helical" evidence="1">
    <location>
        <begin position="339"/>
        <end position="366"/>
    </location>
</feature>
<dbReference type="EMBL" id="JYGN01000003">
    <property type="protein sequence ID" value="KJQ64864.1"/>
    <property type="molecule type" value="Genomic_DNA"/>
</dbReference>
<proteinExistence type="predicted"/>
<organism evidence="2 3">
    <name type="scientific">Streptococcus gordonii</name>
    <dbReference type="NCBI Taxonomy" id="1302"/>
    <lineage>
        <taxon>Bacteria</taxon>
        <taxon>Bacillati</taxon>
        <taxon>Bacillota</taxon>
        <taxon>Bacilli</taxon>
        <taxon>Lactobacillales</taxon>
        <taxon>Streptococcaceae</taxon>
        <taxon>Streptococcus</taxon>
    </lineage>
</organism>
<feature type="transmembrane region" description="Helical" evidence="1">
    <location>
        <begin position="45"/>
        <end position="62"/>
    </location>
</feature>
<feature type="transmembrane region" description="Helical" evidence="1">
    <location>
        <begin position="241"/>
        <end position="261"/>
    </location>
</feature>
<keyword evidence="1" id="KW-1133">Transmembrane helix</keyword>
<feature type="transmembrane region" description="Helical" evidence="1">
    <location>
        <begin position="273"/>
        <end position="291"/>
    </location>
</feature>
<feature type="transmembrane region" description="Helical" evidence="1">
    <location>
        <begin position="297"/>
        <end position="318"/>
    </location>
</feature>
<feature type="transmembrane region" description="Helical" evidence="1">
    <location>
        <begin position="166"/>
        <end position="186"/>
    </location>
</feature>
<evidence type="ECO:0008006" key="4">
    <source>
        <dbReference type="Google" id="ProtNLM"/>
    </source>
</evidence>
<keyword evidence="1" id="KW-0472">Membrane</keyword>
<evidence type="ECO:0000313" key="3">
    <source>
        <dbReference type="Proteomes" id="UP000033375"/>
    </source>
</evidence>
<sequence length="433" mass="50761">MSIFVQVWKILLNALAYFPILSLVSVLCIALPAFLLSLFFSKITLVYILEIIICLLLIGFYLKLLSKRSISKISFLIYWFISISTLILFFLTDFKFVIIFQFALILIYAFKYINRFNKFRDFLTKSTEALAFINVFDGIFCGALIYFLCNPNLVESTVSKKQINNWIGILLLLILPLILSVIKTVVSIKIFKKTNKVDVSKGKTFWNVYATMIISSFFWLLSYLCYFFSRALKFHFDLLSDVFVLLFFIALYSFFWLQIYNMIGYGAKDIKEVIASWLIGTICILLLAVFNQVENELINALSWFLPILIPNLIGEINSQFDINKYKKKPIRTDKMDRHLYRIQIYGFLTLLMLSIIPKLIEIIWGLKIKVELAKLINSSSDWMSEFLASTIIIFFCFILSLIIGGGLIWLLKYFYLDPSKRYYKFEKNKRRFY</sequence>
<feature type="transmembrane region" description="Helical" evidence="1">
    <location>
        <begin position="12"/>
        <end position="39"/>
    </location>
</feature>
<dbReference type="AlphaFoldDB" id="A0AB34SC29"/>
<comment type="caution">
    <text evidence="2">The sequence shown here is derived from an EMBL/GenBank/DDBJ whole genome shotgun (WGS) entry which is preliminary data.</text>
</comment>
<feature type="transmembrane region" description="Helical" evidence="1">
    <location>
        <begin position="126"/>
        <end position="146"/>
    </location>
</feature>
<dbReference type="Proteomes" id="UP000033375">
    <property type="component" value="Unassembled WGS sequence"/>
</dbReference>
<keyword evidence="1" id="KW-0812">Transmembrane</keyword>
<reference evidence="2 3" key="1">
    <citation type="submission" date="2015-02" db="EMBL/GenBank/DDBJ databases">
        <title>Evolution of amylase-binding proteins of oral streptococcal species.</title>
        <authorList>
            <person name="Haase E.M."/>
        </authorList>
    </citation>
    <scope>NUCLEOTIDE SEQUENCE [LARGE SCALE GENOMIC DNA]</scope>
    <source>
        <strain evidence="3">UB10712</strain>
    </source>
</reference>
<gene>
    <name evidence="2" type="ORF">TZ88_01099</name>
</gene>
<accession>A0AB34SC29</accession>
<name>A0AB34SC29_STRGN</name>
<evidence type="ECO:0000256" key="1">
    <source>
        <dbReference type="SAM" id="Phobius"/>
    </source>
</evidence>
<feature type="transmembrane region" description="Helical" evidence="1">
    <location>
        <begin position="97"/>
        <end position="114"/>
    </location>
</feature>
<evidence type="ECO:0000313" key="2">
    <source>
        <dbReference type="EMBL" id="KJQ64864.1"/>
    </source>
</evidence>
<dbReference type="RefSeq" id="WP_012000116.1">
    <property type="nucleotide sequence ID" value="NZ_CABEIB010000003.1"/>
</dbReference>
<feature type="transmembrane region" description="Helical" evidence="1">
    <location>
        <begin position="386"/>
        <end position="411"/>
    </location>
</feature>
<feature type="transmembrane region" description="Helical" evidence="1">
    <location>
        <begin position="206"/>
        <end position="229"/>
    </location>
</feature>